<reference evidence="1" key="2">
    <citation type="journal article" date="2021" name="PeerJ">
        <title>Extensive microbial diversity within the chicken gut microbiome revealed by metagenomics and culture.</title>
        <authorList>
            <person name="Gilroy R."/>
            <person name="Ravi A."/>
            <person name="Getino M."/>
            <person name="Pursley I."/>
            <person name="Horton D.L."/>
            <person name="Alikhan N.F."/>
            <person name="Baker D."/>
            <person name="Gharbi K."/>
            <person name="Hall N."/>
            <person name="Watson M."/>
            <person name="Adriaenssens E.M."/>
            <person name="Foster-Nyarko E."/>
            <person name="Jarju S."/>
            <person name="Secka A."/>
            <person name="Antonio M."/>
            <person name="Oren A."/>
            <person name="Chaudhuri R.R."/>
            <person name="La Ragione R."/>
            <person name="Hildebrand F."/>
            <person name="Pallen M.J."/>
        </authorList>
    </citation>
    <scope>NUCLEOTIDE SEQUENCE</scope>
    <source>
        <strain evidence="1">CHK152-2994</strain>
    </source>
</reference>
<dbReference type="GO" id="GO:0000287">
    <property type="term" value="F:magnesium ion binding"/>
    <property type="evidence" value="ECO:0007669"/>
    <property type="project" value="TreeGrafter"/>
</dbReference>
<dbReference type="Gene3D" id="3.40.50.1000">
    <property type="entry name" value="HAD superfamily/HAD-like"/>
    <property type="match status" value="1"/>
</dbReference>
<dbReference type="PANTHER" id="PTHR10000">
    <property type="entry name" value="PHOSPHOSERINE PHOSPHATASE"/>
    <property type="match status" value="1"/>
</dbReference>
<dbReference type="SFLD" id="SFLDG01140">
    <property type="entry name" value="C2.B:_Phosphomannomutase_and_P"/>
    <property type="match status" value="1"/>
</dbReference>
<dbReference type="SFLD" id="SFLDS00003">
    <property type="entry name" value="Haloacid_Dehalogenase"/>
    <property type="match status" value="1"/>
</dbReference>
<proteinExistence type="predicted"/>
<dbReference type="SFLD" id="SFLDG01144">
    <property type="entry name" value="C2.B.4:_PGP_Like"/>
    <property type="match status" value="1"/>
</dbReference>
<name>A0A9D1K5L4_9BACT</name>
<dbReference type="InterPro" id="IPR023214">
    <property type="entry name" value="HAD_sf"/>
</dbReference>
<evidence type="ECO:0000313" key="1">
    <source>
        <dbReference type="EMBL" id="HIS83544.1"/>
    </source>
</evidence>
<dbReference type="AlphaFoldDB" id="A0A9D1K5L4"/>
<dbReference type="InterPro" id="IPR036412">
    <property type="entry name" value="HAD-like_sf"/>
</dbReference>
<dbReference type="InterPro" id="IPR000150">
    <property type="entry name" value="Cof"/>
</dbReference>
<dbReference type="EMBL" id="DVJO01000174">
    <property type="protein sequence ID" value="HIS83544.1"/>
    <property type="molecule type" value="Genomic_DNA"/>
</dbReference>
<sequence length="277" mass="31626">MIKMIATDIDGTILKWSYDYSQCVKQCIKRLENAGIKVVLVTGRMHCAALGIAKELGVTTPIVSYQGGMIKEFYKCNDVLCRNDMDPHRAMEIIEWARENDVHINLYMDDVLYVEHDTEVVRKYTDARFIDYHVCSFDNLEIKNVNKILAIDFDNPERVTGWVNQLSQKYHDLYVIKSTPYFCEIAGREATKGNAVKFLQDKWGIKKEEILAIGDQDNDIELLKAGGIAVAMGNATDELKAYADYITDTVENDGWVKAVEKFCFEDDKSSIFSNKNE</sequence>
<organism evidence="1 2">
    <name type="scientific">Candidatus Scatenecus faecavium</name>
    <dbReference type="NCBI Taxonomy" id="2840915"/>
    <lineage>
        <taxon>Bacteria</taxon>
        <taxon>Candidatus Scatenecus</taxon>
    </lineage>
</organism>
<protein>
    <submittedName>
        <fullName evidence="1">HAD family phosphatase</fullName>
    </submittedName>
</protein>
<dbReference type="Proteomes" id="UP000824139">
    <property type="component" value="Unassembled WGS sequence"/>
</dbReference>
<evidence type="ECO:0000313" key="2">
    <source>
        <dbReference type="Proteomes" id="UP000824139"/>
    </source>
</evidence>
<dbReference type="NCBIfam" id="TIGR00099">
    <property type="entry name" value="Cof-subfamily"/>
    <property type="match status" value="1"/>
</dbReference>
<dbReference type="NCBIfam" id="TIGR01484">
    <property type="entry name" value="HAD-SF-IIB"/>
    <property type="match status" value="1"/>
</dbReference>
<dbReference type="SUPFAM" id="SSF56784">
    <property type="entry name" value="HAD-like"/>
    <property type="match status" value="1"/>
</dbReference>
<dbReference type="CDD" id="cd07516">
    <property type="entry name" value="HAD_Pase"/>
    <property type="match status" value="1"/>
</dbReference>
<dbReference type="PANTHER" id="PTHR10000:SF8">
    <property type="entry name" value="HAD SUPERFAMILY HYDROLASE-LIKE, TYPE 3"/>
    <property type="match status" value="1"/>
</dbReference>
<reference evidence="1" key="1">
    <citation type="submission" date="2020-10" db="EMBL/GenBank/DDBJ databases">
        <authorList>
            <person name="Gilroy R."/>
        </authorList>
    </citation>
    <scope>NUCLEOTIDE SEQUENCE</scope>
    <source>
        <strain evidence="1">CHK152-2994</strain>
    </source>
</reference>
<dbReference type="GO" id="GO:0005829">
    <property type="term" value="C:cytosol"/>
    <property type="evidence" value="ECO:0007669"/>
    <property type="project" value="TreeGrafter"/>
</dbReference>
<dbReference type="GO" id="GO:0016791">
    <property type="term" value="F:phosphatase activity"/>
    <property type="evidence" value="ECO:0007669"/>
    <property type="project" value="TreeGrafter"/>
</dbReference>
<dbReference type="Gene3D" id="3.30.1240.10">
    <property type="match status" value="1"/>
</dbReference>
<gene>
    <name evidence="1" type="ORF">IAD41_08085</name>
</gene>
<accession>A0A9D1K5L4</accession>
<dbReference type="Pfam" id="PF08282">
    <property type="entry name" value="Hydrolase_3"/>
    <property type="match status" value="1"/>
</dbReference>
<comment type="caution">
    <text evidence="1">The sequence shown here is derived from an EMBL/GenBank/DDBJ whole genome shotgun (WGS) entry which is preliminary data.</text>
</comment>
<dbReference type="InterPro" id="IPR006379">
    <property type="entry name" value="HAD-SF_hydro_IIB"/>
</dbReference>